<accession>A0A1E7R632</accession>
<reference evidence="2 5" key="2">
    <citation type="submission" date="2017-12" db="EMBL/GenBank/DDBJ databases">
        <title>Draft Genome sequences of multiple microbial strains isolated from spacecraft associated surfaces.</title>
        <authorList>
            <person name="Seuylemezian A."/>
            <person name="Vaishampayan P."/>
            <person name="Venkateswaran K."/>
        </authorList>
    </citation>
    <scope>NUCLEOTIDE SEQUENCE [LARGE SCALE GENOMIC DNA]</scope>
    <source>
        <strain evidence="2 5">2P01AA</strain>
    </source>
</reference>
<evidence type="ECO:0000313" key="5">
    <source>
        <dbReference type="Proteomes" id="UP000233553"/>
    </source>
</evidence>
<dbReference type="Proteomes" id="UP000233553">
    <property type="component" value="Unassembled WGS sequence"/>
</dbReference>
<dbReference type="EMBL" id="CABWKZ010000049">
    <property type="protein sequence ID" value="VXA58133.1"/>
    <property type="molecule type" value="Genomic_DNA"/>
</dbReference>
<reference evidence="1 4" key="1">
    <citation type="submission" date="2013-02" db="EMBL/GenBank/DDBJ databases">
        <title>The Genome Sequence of Acinetobacter sp. NIPH 809.</title>
        <authorList>
            <consortium name="The Broad Institute Genome Sequencing Platform"/>
            <consortium name="The Broad Institute Genome Sequencing Center for Infectious Disease"/>
            <person name="Cerqueira G."/>
            <person name="Feldgarden M."/>
            <person name="Courvalin P."/>
            <person name="Perichon B."/>
            <person name="Grillot-Courvalin C."/>
            <person name="Clermont D."/>
            <person name="Rocha E."/>
            <person name="Yoon E.-J."/>
            <person name="Nemec A."/>
            <person name="Walker B."/>
            <person name="Young S.K."/>
            <person name="Zeng Q."/>
            <person name="Gargeya S."/>
            <person name="Fitzgerald M."/>
            <person name="Haas B."/>
            <person name="Abouelleil A."/>
            <person name="Alvarado L."/>
            <person name="Arachchi H.M."/>
            <person name="Berlin A.M."/>
            <person name="Chapman S.B."/>
            <person name="Dewar J."/>
            <person name="Goldberg J."/>
            <person name="Griggs A."/>
            <person name="Gujja S."/>
            <person name="Hansen M."/>
            <person name="Howarth C."/>
            <person name="Imamovic A."/>
            <person name="Larimer J."/>
            <person name="McCowan C."/>
            <person name="Murphy C."/>
            <person name="Neiman D."/>
            <person name="Pearson M."/>
            <person name="Priest M."/>
            <person name="Roberts A."/>
            <person name="Saif S."/>
            <person name="Shea T."/>
            <person name="Sisk P."/>
            <person name="Sykes S."/>
            <person name="Wortman J."/>
            <person name="Nusbaum C."/>
            <person name="Birren B."/>
        </authorList>
    </citation>
    <scope>NUCLEOTIDE SEQUENCE [LARGE SCALE GENOMIC DNA]</scope>
    <source>
        <strain evidence="1 4">NIPH 809</strain>
    </source>
</reference>
<accession>A0A653KB17</accession>
<dbReference type="Proteomes" id="UP000013034">
    <property type="component" value="Unassembled WGS sequence"/>
</dbReference>
<evidence type="ECO:0000313" key="4">
    <source>
        <dbReference type="Proteomes" id="UP000013034"/>
    </source>
</evidence>
<proteinExistence type="predicted"/>
<reference evidence="3 6" key="3">
    <citation type="submission" date="2019-10" db="EMBL/GenBank/DDBJ databases">
        <authorList>
            <person name="Karimi E."/>
        </authorList>
    </citation>
    <scope>NUCLEOTIDE SEQUENCE [LARGE SCALE GENOMIC DNA]</scope>
    <source>
        <strain evidence="3">Acinetobacter sp. 8BE</strain>
    </source>
</reference>
<dbReference type="Proteomes" id="UP000430404">
    <property type="component" value="Unassembled WGS sequence"/>
</dbReference>
<evidence type="ECO:0000313" key="1">
    <source>
        <dbReference type="EMBL" id="ENU24281.1"/>
    </source>
</evidence>
<protein>
    <submittedName>
        <fullName evidence="3">Uncharacterized protein</fullName>
    </submittedName>
</protein>
<gene>
    <name evidence="3" type="ORF">ACI8B_530001</name>
    <name evidence="2" type="ORF">CW311_06445</name>
    <name evidence="1" type="ORF">F993_01168</name>
</gene>
<name>A0A653KB17_9GAMM</name>
<dbReference type="EMBL" id="APOI01000013">
    <property type="protein sequence ID" value="ENU24281.1"/>
    <property type="molecule type" value="Genomic_DNA"/>
</dbReference>
<sequence>MPQYLKLAEKIYVNVKESKGFIDEPLEDLNNLMCELRSEIKNTDFKMRYNYINFEDLLMNSKDLPFILDISILPKSKNKTEYILWLASFIEKVTISSHKKSITMKSKVVMPSYYYDEVGNIVNSSNNNGDDIVSYFKHKESI</sequence>
<keyword evidence="4" id="KW-1185">Reference proteome</keyword>
<evidence type="ECO:0000313" key="6">
    <source>
        <dbReference type="Proteomes" id="UP000430404"/>
    </source>
</evidence>
<dbReference type="EMBL" id="PISJ01000010">
    <property type="protein sequence ID" value="PKF34801.1"/>
    <property type="molecule type" value="Genomic_DNA"/>
</dbReference>
<dbReference type="RefSeq" id="WP_004653263.1">
    <property type="nucleotide sequence ID" value="NZ_CP158965.1"/>
</dbReference>
<dbReference type="OrthoDB" id="6698772at2"/>
<evidence type="ECO:0000313" key="3">
    <source>
        <dbReference type="EMBL" id="VXA58133.1"/>
    </source>
</evidence>
<evidence type="ECO:0000313" key="2">
    <source>
        <dbReference type="EMBL" id="PKF34801.1"/>
    </source>
</evidence>
<dbReference type="AlphaFoldDB" id="A0A653KB17"/>
<organism evidence="3 6">
    <name type="scientific">Acinetobacter proteolyticus</name>
    <dbReference type="NCBI Taxonomy" id="1776741"/>
    <lineage>
        <taxon>Bacteria</taxon>
        <taxon>Pseudomonadati</taxon>
        <taxon>Pseudomonadota</taxon>
        <taxon>Gammaproteobacteria</taxon>
        <taxon>Moraxellales</taxon>
        <taxon>Moraxellaceae</taxon>
        <taxon>Acinetobacter</taxon>
    </lineage>
</organism>